<dbReference type="Proteomes" id="UP000735302">
    <property type="component" value="Unassembled WGS sequence"/>
</dbReference>
<organism evidence="3 4">
    <name type="scientific">Plakobranchus ocellatus</name>
    <dbReference type="NCBI Taxonomy" id="259542"/>
    <lineage>
        <taxon>Eukaryota</taxon>
        <taxon>Metazoa</taxon>
        <taxon>Spiralia</taxon>
        <taxon>Lophotrochozoa</taxon>
        <taxon>Mollusca</taxon>
        <taxon>Gastropoda</taxon>
        <taxon>Heterobranchia</taxon>
        <taxon>Euthyneura</taxon>
        <taxon>Panpulmonata</taxon>
        <taxon>Sacoglossa</taxon>
        <taxon>Placobranchoidea</taxon>
        <taxon>Plakobranchidae</taxon>
        <taxon>Plakobranchus</taxon>
    </lineage>
</organism>
<evidence type="ECO:0000313" key="3">
    <source>
        <dbReference type="EMBL" id="GFN92634.1"/>
    </source>
</evidence>
<keyword evidence="1" id="KW-1133">Transmembrane helix</keyword>
<keyword evidence="4" id="KW-1185">Reference proteome</keyword>
<evidence type="ECO:0000313" key="4">
    <source>
        <dbReference type="Proteomes" id="UP000735302"/>
    </source>
</evidence>
<accession>A0AAV3ZDK6</accession>
<evidence type="ECO:0000256" key="1">
    <source>
        <dbReference type="SAM" id="Phobius"/>
    </source>
</evidence>
<name>A0AAV3ZDK6_9GAST</name>
<feature type="transmembrane region" description="Helical" evidence="1">
    <location>
        <begin position="67"/>
        <end position="92"/>
    </location>
</feature>
<keyword evidence="1" id="KW-0812">Transmembrane</keyword>
<dbReference type="EMBL" id="BLXT01002259">
    <property type="protein sequence ID" value="GFN92634.1"/>
    <property type="molecule type" value="Genomic_DNA"/>
</dbReference>
<keyword evidence="1" id="KW-0472">Membrane</keyword>
<sequence length="123" mass="13699">MTVHFMLSFVALMVALLADAFTYVGKPSKIVLLCRPRALLSLNFSVATKCCNPQVRLILQPQNIACLFLVSFIGDLPVFVSFIISSLGFFSIQEVFAIRLKNYTSVASSWFCIVDFIIQDSHA</sequence>
<keyword evidence="2" id="KW-0732">Signal</keyword>
<gene>
    <name evidence="3" type="ORF">PoB_001914000</name>
</gene>
<protein>
    <submittedName>
        <fullName evidence="3">Uncharacterized protein</fullName>
    </submittedName>
</protein>
<reference evidence="3 4" key="1">
    <citation type="journal article" date="2021" name="Elife">
        <title>Chloroplast acquisition without the gene transfer in kleptoplastic sea slugs, Plakobranchus ocellatus.</title>
        <authorList>
            <person name="Maeda T."/>
            <person name="Takahashi S."/>
            <person name="Yoshida T."/>
            <person name="Shimamura S."/>
            <person name="Takaki Y."/>
            <person name="Nagai Y."/>
            <person name="Toyoda A."/>
            <person name="Suzuki Y."/>
            <person name="Arimoto A."/>
            <person name="Ishii H."/>
            <person name="Satoh N."/>
            <person name="Nishiyama T."/>
            <person name="Hasebe M."/>
            <person name="Maruyama T."/>
            <person name="Minagawa J."/>
            <person name="Obokata J."/>
            <person name="Shigenobu S."/>
        </authorList>
    </citation>
    <scope>NUCLEOTIDE SEQUENCE [LARGE SCALE GENOMIC DNA]</scope>
</reference>
<evidence type="ECO:0000256" key="2">
    <source>
        <dbReference type="SAM" id="SignalP"/>
    </source>
</evidence>
<feature type="chain" id="PRO_5043315680" evidence="2">
    <location>
        <begin position="21"/>
        <end position="123"/>
    </location>
</feature>
<dbReference type="AlphaFoldDB" id="A0AAV3ZDK6"/>
<proteinExistence type="predicted"/>
<feature type="signal peptide" evidence="2">
    <location>
        <begin position="1"/>
        <end position="20"/>
    </location>
</feature>
<comment type="caution">
    <text evidence="3">The sequence shown here is derived from an EMBL/GenBank/DDBJ whole genome shotgun (WGS) entry which is preliminary data.</text>
</comment>